<evidence type="ECO:0000313" key="3">
    <source>
        <dbReference type="Proteomes" id="UP001054252"/>
    </source>
</evidence>
<feature type="compositionally biased region" description="Basic and acidic residues" evidence="1">
    <location>
        <begin position="123"/>
        <end position="132"/>
    </location>
</feature>
<sequence length="255" mass="28511">MIDDSPPRDYPTSVPLSRENVHEHLLDNGFISSYHLWDKHGEGSHLSFEDPTSQESAEECKKGNESCPERSSSLDGDLSTSIPTHTESYDGPTVDGLTSSPSEIAPAGSYDRASDPFTSCSTKEIEPTKEIDPSTTPDTEDSAMLYVTGGIKFSIEVTEFKKAGKIYEGVVLEWGYTTKRSFIPFESRVNAELFFGILTDFSHKNSSILKLFGACEEKIREKRSFVVVEPVLPLLEFFERELKRFCEDKGKKLLT</sequence>
<organism evidence="2 3">
    <name type="scientific">Rubroshorea leprosula</name>
    <dbReference type="NCBI Taxonomy" id="152421"/>
    <lineage>
        <taxon>Eukaryota</taxon>
        <taxon>Viridiplantae</taxon>
        <taxon>Streptophyta</taxon>
        <taxon>Embryophyta</taxon>
        <taxon>Tracheophyta</taxon>
        <taxon>Spermatophyta</taxon>
        <taxon>Magnoliopsida</taxon>
        <taxon>eudicotyledons</taxon>
        <taxon>Gunneridae</taxon>
        <taxon>Pentapetalae</taxon>
        <taxon>rosids</taxon>
        <taxon>malvids</taxon>
        <taxon>Malvales</taxon>
        <taxon>Dipterocarpaceae</taxon>
        <taxon>Rubroshorea</taxon>
    </lineage>
</organism>
<protein>
    <submittedName>
        <fullName evidence="2">Uncharacterized protein</fullName>
    </submittedName>
</protein>
<feature type="compositionally biased region" description="Basic and acidic residues" evidence="1">
    <location>
        <begin position="58"/>
        <end position="68"/>
    </location>
</feature>
<feature type="region of interest" description="Disordered" evidence="1">
    <location>
        <begin position="41"/>
        <end position="141"/>
    </location>
</feature>
<reference evidence="2 3" key="1">
    <citation type="journal article" date="2021" name="Commun. Biol.">
        <title>The genome of Shorea leprosula (Dipterocarpaceae) highlights the ecological relevance of drought in aseasonal tropical rainforests.</title>
        <authorList>
            <person name="Ng K.K.S."/>
            <person name="Kobayashi M.J."/>
            <person name="Fawcett J.A."/>
            <person name="Hatakeyama M."/>
            <person name="Paape T."/>
            <person name="Ng C.H."/>
            <person name="Ang C.C."/>
            <person name="Tnah L.H."/>
            <person name="Lee C.T."/>
            <person name="Nishiyama T."/>
            <person name="Sese J."/>
            <person name="O'Brien M.J."/>
            <person name="Copetti D."/>
            <person name="Mohd Noor M.I."/>
            <person name="Ong R.C."/>
            <person name="Putra M."/>
            <person name="Sireger I.Z."/>
            <person name="Indrioko S."/>
            <person name="Kosugi Y."/>
            <person name="Izuno A."/>
            <person name="Isagi Y."/>
            <person name="Lee S.L."/>
            <person name="Shimizu K.K."/>
        </authorList>
    </citation>
    <scope>NUCLEOTIDE SEQUENCE [LARGE SCALE GENOMIC DNA]</scope>
    <source>
        <strain evidence="2">214</strain>
    </source>
</reference>
<gene>
    <name evidence="2" type="ORF">SLEP1_g27299</name>
</gene>
<comment type="caution">
    <text evidence="2">The sequence shown here is derived from an EMBL/GenBank/DDBJ whole genome shotgun (WGS) entry which is preliminary data.</text>
</comment>
<proteinExistence type="predicted"/>
<feature type="compositionally biased region" description="Polar residues" evidence="1">
    <location>
        <begin position="69"/>
        <end position="86"/>
    </location>
</feature>
<keyword evidence="3" id="KW-1185">Reference proteome</keyword>
<name>A0AAV5JW20_9ROSI</name>
<accession>A0AAV5JW20</accession>
<evidence type="ECO:0000256" key="1">
    <source>
        <dbReference type="SAM" id="MobiDB-lite"/>
    </source>
</evidence>
<evidence type="ECO:0000313" key="2">
    <source>
        <dbReference type="EMBL" id="GKV16693.1"/>
    </source>
</evidence>
<dbReference type="EMBL" id="BPVZ01000046">
    <property type="protein sequence ID" value="GKV16693.1"/>
    <property type="molecule type" value="Genomic_DNA"/>
</dbReference>
<dbReference type="Proteomes" id="UP001054252">
    <property type="component" value="Unassembled WGS sequence"/>
</dbReference>
<dbReference type="AlphaFoldDB" id="A0AAV5JW20"/>